<organism evidence="2 3">
    <name type="scientific">Priestia veravalensis</name>
    <dbReference type="NCBI Taxonomy" id="1414648"/>
    <lineage>
        <taxon>Bacteria</taxon>
        <taxon>Bacillati</taxon>
        <taxon>Bacillota</taxon>
        <taxon>Bacilli</taxon>
        <taxon>Bacillales</taxon>
        <taxon>Bacillaceae</taxon>
        <taxon>Priestia</taxon>
    </lineage>
</organism>
<evidence type="ECO:0000313" key="3">
    <source>
        <dbReference type="Proteomes" id="UP000053681"/>
    </source>
</evidence>
<dbReference type="AlphaFoldDB" id="A0A0V8JPG1"/>
<sequence length="66" mass="7950">MRKREVWKYILLIVTIAGQVISFIFLMVNSIAALLFYGFYILTFAILLSSFLWEEHREKEKELEDY</sequence>
<keyword evidence="1" id="KW-0812">Transmembrane</keyword>
<reference evidence="2 3" key="1">
    <citation type="submission" date="2015-11" db="EMBL/GenBank/DDBJ databases">
        <title>Bacillus caseinolyticus sp nov.</title>
        <authorList>
            <person name="Dastager S.G."/>
            <person name="Mawlankar R."/>
        </authorList>
    </citation>
    <scope>NUCLEOTIDE SEQUENCE [LARGE SCALE GENOMIC DNA]</scope>
    <source>
        <strain evidence="2 3">SGD-V-76</strain>
    </source>
</reference>
<comment type="caution">
    <text evidence="2">The sequence shown here is derived from an EMBL/GenBank/DDBJ whole genome shotgun (WGS) entry which is preliminary data.</text>
</comment>
<proteinExistence type="predicted"/>
<dbReference type="Proteomes" id="UP000053681">
    <property type="component" value="Unassembled WGS sequence"/>
</dbReference>
<keyword evidence="3" id="KW-1185">Reference proteome</keyword>
<feature type="transmembrane region" description="Helical" evidence="1">
    <location>
        <begin position="34"/>
        <end position="53"/>
    </location>
</feature>
<evidence type="ECO:0000256" key="1">
    <source>
        <dbReference type="SAM" id="Phobius"/>
    </source>
</evidence>
<accession>A0A0V8JPG1</accession>
<name>A0A0V8JPG1_9BACI</name>
<keyword evidence="1" id="KW-0472">Membrane</keyword>
<gene>
    <name evidence="2" type="ORF">AS180_06305</name>
</gene>
<protein>
    <submittedName>
        <fullName evidence="2">Uncharacterized protein</fullName>
    </submittedName>
</protein>
<feature type="transmembrane region" description="Helical" evidence="1">
    <location>
        <begin position="9"/>
        <end position="28"/>
    </location>
</feature>
<dbReference type="RefSeq" id="WP_035319942.1">
    <property type="nucleotide sequence ID" value="NZ_KQ758635.1"/>
</dbReference>
<evidence type="ECO:0000313" key="2">
    <source>
        <dbReference type="EMBL" id="KSU88749.1"/>
    </source>
</evidence>
<keyword evidence="1" id="KW-1133">Transmembrane helix</keyword>
<dbReference type="GeneID" id="93681006"/>
<dbReference type="EMBL" id="LNQP01000016">
    <property type="protein sequence ID" value="KSU88749.1"/>
    <property type="molecule type" value="Genomic_DNA"/>
</dbReference>